<protein>
    <submittedName>
        <fullName evidence="4">Uncharacterized protein LOC109468232</fullName>
    </submittedName>
</protein>
<dbReference type="KEGG" id="bbel:109468232"/>
<reference evidence="4" key="1">
    <citation type="submission" date="2025-08" db="UniProtKB">
        <authorList>
            <consortium name="RefSeq"/>
        </authorList>
    </citation>
    <scope>IDENTIFICATION</scope>
    <source>
        <tissue evidence="4">Gonad</tissue>
    </source>
</reference>
<feature type="region of interest" description="Disordered" evidence="1">
    <location>
        <begin position="22"/>
        <end position="44"/>
    </location>
</feature>
<keyword evidence="3" id="KW-1185">Reference proteome</keyword>
<dbReference type="AlphaFoldDB" id="A0A6P4YCA9"/>
<proteinExistence type="predicted"/>
<feature type="chain" id="PRO_5027687710" evidence="2">
    <location>
        <begin position="20"/>
        <end position="362"/>
    </location>
</feature>
<feature type="compositionally biased region" description="Basic and acidic residues" evidence="1">
    <location>
        <begin position="276"/>
        <end position="286"/>
    </location>
</feature>
<feature type="compositionally biased region" description="Low complexity" evidence="1">
    <location>
        <begin position="344"/>
        <end position="353"/>
    </location>
</feature>
<feature type="region of interest" description="Disordered" evidence="1">
    <location>
        <begin position="241"/>
        <end position="301"/>
    </location>
</feature>
<accession>A0A6P4YCA9</accession>
<organism evidence="3 4">
    <name type="scientific">Branchiostoma belcheri</name>
    <name type="common">Amphioxus</name>
    <dbReference type="NCBI Taxonomy" id="7741"/>
    <lineage>
        <taxon>Eukaryota</taxon>
        <taxon>Metazoa</taxon>
        <taxon>Chordata</taxon>
        <taxon>Cephalochordata</taxon>
        <taxon>Leptocardii</taxon>
        <taxon>Amphioxiformes</taxon>
        <taxon>Branchiostomatidae</taxon>
        <taxon>Branchiostoma</taxon>
    </lineage>
</organism>
<gene>
    <name evidence="4" type="primary">LOC109468232</name>
</gene>
<sequence length="362" mass="40202">MADLKLLTVVIMAAALVAAGHRRQEMESSWGAKASDGDVPDEESEGSIMDLFNFFEEMTKMFDAMSPGEEQEGHKTETTSGGEATEEGTGTVDIAVPHQQADNYQNHEEQPGALHRVKRLRQSRFRKEQEMESSWGAKTSDGDVVPDEESEGSIMDLFNFFEEMSKMFDAMSPGEEEEGHKTENTSGGEATEVATGHRRQEMESSWGAKASDGDVPDEESEGSIMDLFNFFEEMSKMFDAMSPGEEKEEHTAETTSGGEATEEGTGTVDDAVPHQPADKYQDHEEQPGALQRVKRLHSRQSQFRKRGVKQWFCGKLVDSSEERPRGKRGVREKLWQMFCIPGPASASSASSSSEEWRPPKHG</sequence>
<dbReference type="GeneID" id="109468232"/>
<dbReference type="RefSeq" id="XP_019622043.1">
    <property type="nucleotide sequence ID" value="XM_019766484.1"/>
</dbReference>
<name>A0A6P4YCA9_BRABE</name>
<evidence type="ECO:0000256" key="1">
    <source>
        <dbReference type="SAM" id="MobiDB-lite"/>
    </source>
</evidence>
<feature type="signal peptide" evidence="2">
    <location>
        <begin position="1"/>
        <end position="19"/>
    </location>
</feature>
<feature type="region of interest" description="Disordered" evidence="1">
    <location>
        <begin position="124"/>
        <end position="149"/>
    </location>
</feature>
<evidence type="ECO:0000313" key="4">
    <source>
        <dbReference type="RefSeq" id="XP_019622043.1"/>
    </source>
</evidence>
<feature type="compositionally biased region" description="Low complexity" evidence="1">
    <location>
        <begin position="78"/>
        <end position="88"/>
    </location>
</feature>
<dbReference type="Proteomes" id="UP000515135">
    <property type="component" value="Unplaced"/>
</dbReference>
<feature type="region of interest" description="Disordered" evidence="1">
    <location>
        <begin position="172"/>
        <end position="220"/>
    </location>
</feature>
<evidence type="ECO:0000313" key="3">
    <source>
        <dbReference type="Proteomes" id="UP000515135"/>
    </source>
</evidence>
<dbReference type="OrthoDB" id="10399504at2759"/>
<feature type="compositionally biased region" description="Basic residues" evidence="1">
    <location>
        <begin position="292"/>
        <end position="301"/>
    </location>
</feature>
<keyword evidence="2" id="KW-0732">Signal</keyword>
<feature type="region of interest" description="Disordered" evidence="1">
    <location>
        <begin position="342"/>
        <end position="362"/>
    </location>
</feature>
<evidence type="ECO:0000256" key="2">
    <source>
        <dbReference type="SAM" id="SignalP"/>
    </source>
</evidence>
<feature type="region of interest" description="Disordered" evidence="1">
    <location>
        <begin position="66"/>
        <end position="88"/>
    </location>
</feature>
<feature type="compositionally biased region" description="Low complexity" evidence="1">
    <location>
        <begin position="253"/>
        <end position="267"/>
    </location>
</feature>